<proteinExistence type="predicted"/>
<dbReference type="RefSeq" id="WP_127955087.1">
    <property type="nucleotide sequence ID" value="NZ_RKLO01000005.1"/>
</dbReference>
<organism evidence="1 2">
    <name type="scientific">Rhodococcus xishaensis</name>
    <dbReference type="NCBI Taxonomy" id="2487364"/>
    <lineage>
        <taxon>Bacteria</taxon>
        <taxon>Bacillati</taxon>
        <taxon>Actinomycetota</taxon>
        <taxon>Actinomycetes</taxon>
        <taxon>Mycobacteriales</taxon>
        <taxon>Nocardiaceae</taxon>
        <taxon>Rhodococcus</taxon>
    </lineage>
</organism>
<evidence type="ECO:0000313" key="2">
    <source>
        <dbReference type="Proteomes" id="UP000283479"/>
    </source>
</evidence>
<evidence type="ECO:0000313" key="1">
    <source>
        <dbReference type="EMBL" id="RVW01403.1"/>
    </source>
</evidence>
<dbReference type="Gene3D" id="3.30.530.20">
    <property type="match status" value="1"/>
</dbReference>
<sequence length="166" mass="17878">MARRIEHSAHFPHTVATLHAAFIDEHYWRAWLQEVGGPGAKLDKVAVGEGTIDVAMTQSVPAEHLPSMVTKIRPGDLIISRTESWQALQGARAEGTFSAKVDGTPGQLRGTMSLTTDGNGSLLVMEGEVEVKLPVFGSKIESVIAGQVIELLDAEKDFTARWTASS</sequence>
<reference evidence="1 2" key="1">
    <citation type="submission" date="2018-11" db="EMBL/GenBank/DDBJ databases">
        <title>Rhodococcus spongicola sp. nov. and Rhodococcus xishaensis sp. nov. from marine sponges.</title>
        <authorList>
            <person name="Li L."/>
            <person name="Lin H.W."/>
        </authorList>
    </citation>
    <scope>NUCLEOTIDE SEQUENCE [LARGE SCALE GENOMIC DNA]</scope>
    <source>
        <strain evidence="1 2">LHW51113</strain>
    </source>
</reference>
<accession>A0A3S3DYT6</accession>
<dbReference type="EMBL" id="RKLO01000005">
    <property type="protein sequence ID" value="RVW01403.1"/>
    <property type="molecule type" value="Genomic_DNA"/>
</dbReference>
<dbReference type="AlphaFoldDB" id="A0A3S3DYT6"/>
<keyword evidence="2" id="KW-1185">Reference proteome</keyword>
<comment type="caution">
    <text evidence="1">The sequence shown here is derived from an EMBL/GenBank/DDBJ whole genome shotgun (WGS) entry which is preliminary data.</text>
</comment>
<dbReference type="InterPro" id="IPR019639">
    <property type="entry name" value="DUF2505"/>
</dbReference>
<dbReference type="SUPFAM" id="SSF55961">
    <property type="entry name" value="Bet v1-like"/>
    <property type="match status" value="1"/>
</dbReference>
<dbReference type="InterPro" id="IPR023393">
    <property type="entry name" value="START-like_dom_sf"/>
</dbReference>
<dbReference type="Proteomes" id="UP000283479">
    <property type="component" value="Unassembled WGS sequence"/>
</dbReference>
<dbReference type="Pfam" id="PF10698">
    <property type="entry name" value="DUF2505"/>
    <property type="match status" value="1"/>
</dbReference>
<dbReference type="OrthoDB" id="5178774at2"/>
<protein>
    <submittedName>
        <fullName evidence="1">DUF2505 domain-containing protein</fullName>
    </submittedName>
</protein>
<name>A0A3S3DYT6_9NOCA</name>
<gene>
    <name evidence="1" type="ORF">EGT50_13190</name>
</gene>